<evidence type="ECO:0000313" key="8">
    <source>
        <dbReference type="EMBL" id="CAH2275256.1"/>
    </source>
</evidence>
<dbReference type="GO" id="GO:0005179">
    <property type="term" value="F:hormone activity"/>
    <property type="evidence" value="ECO:0007669"/>
    <property type="project" value="UniProtKB-KW"/>
</dbReference>
<name>A0AAD1RNS4_PELCU</name>
<proteinExistence type="inferred from homology"/>
<evidence type="ECO:0000256" key="7">
    <source>
        <dbReference type="SAM" id="MobiDB-lite"/>
    </source>
</evidence>
<feature type="region of interest" description="Disordered" evidence="7">
    <location>
        <begin position="29"/>
        <end position="80"/>
    </location>
</feature>
<reference evidence="8" key="1">
    <citation type="submission" date="2022-03" db="EMBL/GenBank/DDBJ databases">
        <authorList>
            <person name="Alioto T."/>
            <person name="Alioto T."/>
            <person name="Gomez Garrido J."/>
        </authorList>
    </citation>
    <scope>NUCLEOTIDE SEQUENCE</scope>
</reference>
<evidence type="ECO:0000256" key="1">
    <source>
        <dbReference type="ARBA" id="ARBA00004613"/>
    </source>
</evidence>
<evidence type="ECO:0000256" key="6">
    <source>
        <dbReference type="ARBA" id="ARBA00023157"/>
    </source>
</evidence>
<dbReference type="EMBL" id="OW240914">
    <property type="protein sequence ID" value="CAH2275256.1"/>
    <property type="molecule type" value="Genomic_DNA"/>
</dbReference>
<keyword evidence="4" id="KW-0372">Hormone</keyword>
<evidence type="ECO:0000256" key="2">
    <source>
        <dbReference type="ARBA" id="ARBA00007258"/>
    </source>
</evidence>
<protein>
    <submittedName>
        <fullName evidence="8">Resistin-like beta</fullName>
    </submittedName>
</protein>
<dbReference type="Gene3D" id="2.60.40.4230">
    <property type="entry name" value="Resistin head domain"/>
    <property type="match status" value="1"/>
</dbReference>
<dbReference type="AlphaFoldDB" id="A0AAD1RNS4"/>
<comment type="similarity">
    <text evidence="2">Belongs to the resistin/FIZZ family.</text>
</comment>
<gene>
    <name evidence="8" type="ORF">PECUL_23A022162</name>
</gene>
<feature type="compositionally biased region" description="Gly residues" evidence="7">
    <location>
        <begin position="31"/>
        <end position="56"/>
    </location>
</feature>
<dbReference type="InterPro" id="IPR036262">
    <property type="entry name" value="Resistin-like_sf"/>
</dbReference>
<keyword evidence="6" id="KW-1015">Disulfide bond</keyword>
<keyword evidence="9" id="KW-1185">Reference proteome</keyword>
<dbReference type="SUPFAM" id="SSF111423">
    <property type="entry name" value="Resistin"/>
    <property type="match status" value="1"/>
</dbReference>
<dbReference type="PANTHER" id="PTHR21101:SF12">
    <property type="entry name" value="RESISTIN"/>
    <property type="match status" value="1"/>
</dbReference>
<evidence type="ECO:0000256" key="4">
    <source>
        <dbReference type="ARBA" id="ARBA00022702"/>
    </source>
</evidence>
<organism evidence="8 9">
    <name type="scientific">Pelobates cultripes</name>
    <name type="common">Western spadefoot toad</name>
    <dbReference type="NCBI Taxonomy" id="61616"/>
    <lineage>
        <taxon>Eukaryota</taxon>
        <taxon>Metazoa</taxon>
        <taxon>Chordata</taxon>
        <taxon>Craniata</taxon>
        <taxon>Vertebrata</taxon>
        <taxon>Euteleostomi</taxon>
        <taxon>Amphibia</taxon>
        <taxon>Batrachia</taxon>
        <taxon>Anura</taxon>
        <taxon>Pelobatoidea</taxon>
        <taxon>Pelobatidae</taxon>
        <taxon>Pelobates</taxon>
    </lineage>
</organism>
<dbReference type="InterPro" id="IPR009714">
    <property type="entry name" value="RELM"/>
</dbReference>
<evidence type="ECO:0000313" key="9">
    <source>
        <dbReference type="Proteomes" id="UP001295444"/>
    </source>
</evidence>
<comment type="subcellular location">
    <subcellularLocation>
        <location evidence="1">Secreted</location>
    </subcellularLocation>
</comment>
<accession>A0AAD1RNS4</accession>
<keyword evidence="5" id="KW-0732">Signal</keyword>
<evidence type="ECO:0000256" key="3">
    <source>
        <dbReference type="ARBA" id="ARBA00022525"/>
    </source>
</evidence>
<dbReference type="Pfam" id="PF06954">
    <property type="entry name" value="Resistin"/>
    <property type="match status" value="1"/>
</dbReference>
<evidence type="ECO:0000256" key="5">
    <source>
        <dbReference type="ARBA" id="ARBA00022729"/>
    </source>
</evidence>
<dbReference type="GO" id="GO:0005576">
    <property type="term" value="C:extracellular region"/>
    <property type="evidence" value="ECO:0007669"/>
    <property type="project" value="UniProtKB-SubCell"/>
</dbReference>
<dbReference type="Proteomes" id="UP001295444">
    <property type="component" value="Chromosome 03"/>
</dbReference>
<keyword evidence="3" id="KW-0964">Secreted</keyword>
<sequence length="138" mass="14017">MVKVAFPLDHQSTQGAQYWWDSIPGLWGNSNSGGGGSSGGYNSGGGGGHSGGGSSGGYNPKPKPEPGPGPGPGPDKKGDLSCITVTGSKNSAQCPRGYISTFCICGNGCQDFDFENDIKCSCSCNNVPFTKARCCKVA</sequence>
<dbReference type="PANTHER" id="PTHR21101">
    <property type="entry name" value="RESISTIN"/>
    <property type="match status" value="1"/>
</dbReference>